<feature type="transmembrane region" description="Helical" evidence="9">
    <location>
        <begin position="233"/>
        <end position="251"/>
    </location>
</feature>
<name>A0A4Q9WBH9_STALU</name>
<dbReference type="NCBIfam" id="TIGR00842">
    <property type="entry name" value="bcct"/>
    <property type="match status" value="1"/>
</dbReference>
<evidence type="ECO:0000256" key="6">
    <source>
        <dbReference type="ARBA" id="ARBA00022989"/>
    </source>
</evidence>
<comment type="similarity">
    <text evidence="2">Belongs to the BCCT transporter (TC 2.A.15) family.</text>
</comment>
<organism evidence="10 11">
    <name type="scientific">Staphylococcus lugdunensis</name>
    <dbReference type="NCBI Taxonomy" id="28035"/>
    <lineage>
        <taxon>Bacteria</taxon>
        <taxon>Bacillati</taxon>
        <taxon>Bacillota</taxon>
        <taxon>Bacilli</taxon>
        <taxon>Bacillales</taxon>
        <taxon>Staphylococcaceae</taxon>
        <taxon>Staphylococcus</taxon>
    </lineage>
</organism>
<keyword evidence="3" id="KW-0813">Transport</keyword>
<evidence type="ECO:0000256" key="2">
    <source>
        <dbReference type="ARBA" id="ARBA00005658"/>
    </source>
</evidence>
<dbReference type="PANTHER" id="PTHR30047">
    <property type="entry name" value="HIGH-AFFINITY CHOLINE TRANSPORT PROTEIN-RELATED"/>
    <property type="match status" value="1"/>
</dbReference>
<feature type="transmembrane region" description="Helical" evidence="9">
    <location>
        <begin position="319"/>
        <end position="336"/>
    </location>
</feature>
<feature type="transmembrane region" description="Helical" evidence="9">
    <location>
        <begin position="446"/>
        <end position="465"/>
    </location>
</feature>
<dbReference type="Proteomes" id="UP000293637">
    <property type="component" value="Unassembled WGS sequence"/>
</dbReference>
<keyword evidence="6 9" id="KW-1133">Transmembrane helix</keyword>
<comment type="subcellular location">
    <subcellularLocation>
        <location evidence="1">Cell membrane</location>
        <topology evidence="1">Multi-pass membrane protein</topology>
    </subcellularLocation>
</comment>
<feature type="transmembrane region" description="Helical" evidence="9">
    <location>
        <begin position="141"/>
        <end position="162"/>
    </location>
</feature>
<dbReference type="RefSeq" id="WP_002492551.1">
    <property type="nucleotide sequence ID" value="NZ_AP021848.1"/>
</dbReference>
<evidence type="ECO:0000256" key="7">
    <source>
        <dbReference type="ARBA" id="ARBA00023136"/>
    </source>
</evidence>
<keyword evidence="5 9" id="KW-0812">Transmembrane</keyword>
<dbReference type="PANTHER" id="PTHR30047:SF7">
    <property type="entry name" value="HIGH-AFFINITY CHOLINE TRANSPORT PROTEIN"/>
    <property type="match status" value="1"/>
</dbReference>
<evidence type="ECO:0000256" key="3">
    <source>
        <dbReference type="ARBA" id="ARBA00022448"/>
    </source>
</evidence>
<protein>
    <submittedName>
        <fullName evidence="10">BCCT family transporter</fullName>
    </submittedName>
</protein>
<sequence>MSDKRKKNNNFVYAFSVLIILIITAIAGLFPKAFGSRAQAIYNFLTNSFGWLFLLIIFILDVFLISLAVSRYGRFKLGDNDEAPEFSTISWIGMLFSAGLGVGIVFWGVAEPLTHYLHSPFPGKITSESASSARLAMGYTFFHWGISQWSIFAIAGLIVAFFQFRKKRNGLISTAMEPVFGEAYKRPFRNIIDILAIIATVMGIATSIGLGILQIGGGLNYVFHIPNTNVTKIGITILMVCIFLGSALTGLNRGVKWLSNINIGLGALLLSFMLIFGDLKFIVESYTLAIGDYITHFVEYSLRINPYQGDNSWVQKWTVFYWAWVISWSPFIGGFVARVSRGRTIREFVVGVLLVPPLISFSWIAGFGGTALKIALGGDPIANVVDKDYTVALFELLSKFPISDITSALAITLIFIFIVTSADSTTHIVASMATGGEENPKVKHKVIWGLLIGAISVAMTIAGGLTSLQSAAVVTGLPFSIILLLMIFSLMRALRREHTKHFAMTYINDDKDYTISLEEREDQQDKQHDSTNNINKKK</sequence>
<dbReference type="GO" id="GO:0022857">
    <property type="term" value="F:transmembrane transporter activity"/>
    <property type="evidence" value="ECO:0007669"/>
    <property type="project" value="InterPro"/>
</dbReference>
<feature type="transmembrane region" description="Helical" evidence="9">
    <location>
        <begin position="194"/>
        <end position="213"/>
    </location>
</feature>
<dbReference type="GO" id="GO:0005886">
    <property type="term" value="C:plasma membrane"/>
    <property type="evidence" value="ECO:0007669"/>
    <property type="project" value="UniProtKB-SubCell"/>
</dbReference>
<dbReference type="GeneID" id="58090989"/>
<feature type="transmembrane region" description="Helical" evidence="9">
    <location>
        <begin position="405"/>
        <end position="425"/>
    </location>
</feature>
<evidence type="ECO:0000313" key="11">
    <source>
        <dbReference type="Proteomes" id="UP000293637"/>
    </source>
</evidence>
<feature type="transmembrane region" description="Helical" evidence="9">
    <location>
        <begin position="50"/>
        <end position="69"/>
    </location>
</feature>
<feature type="transmembrane region" description="Helical" evidence="9">
    <location>
        <begin position="263"/>
        <end position="283"/>
    </location>
</feature>
<feature type="transmembrane region" description="Helical" evidence="9">
    <location>
        <begin position="12"/>
        <end position="30"/>
    </location>
</feature>
<feature type="transmembrane region" description="Helical" evidence="9">
    <location>
        <begin position="348"/>
        <end position="366"/>
    </location>
</feature>
<evidence type="ECO:0000256" key="9">
    <source>
        <dbReference type="SAM" id="Phobius"/>
    </source>
</evidence>
<feature type="transmembrane region" description="Helical" evidence="9">
    <location>
        <begin position="89"/>
        <end position="110"/>
    </location>
</feature>
<keyword evidence="7 9" id="KW-0472">Membrane</keyword>
<evidence type="ECO:0000256" key="1">
    <source>
        <dbReference type="ARBA" id="ARBA00004651"/>
    </source>
</evidence>
<feature type="region of interest" description="Disordered" evidence="8">
    <location>
        <begin position="519"/>
        <end position="538"/>
    </location>
</feature>
<dbReference type="Pfam" id="PF02028">
    <property type="entry name" value="BCCT"/>
    <property type="match status" value="1"/>
</dbReference>
<evidence type="ECO:0000256" key="5">
    <source>
        <dbReference type="ARBA" id="ARBA00022692"/>
    </source>
</evidence>
<dbReference type="AlphaFoldDB" id="A0A4Q9WBH9"/>
<dbReference type="EMBL" id="SCHB01000003">
    <property type="protein sequence ID" value="TBW72656.1"/>
    <property type="molecule type" value="Genomic_DNA"/>
</dbReference>
<feature type="transmembrane region" description="Helical" evidence="9">
    <location>
        <begin position="471"/>
        <end position="494"/>
    </location>
</feature>
<keyword evidence="4" id="KW-1003">Cell membrane</keyword>
<accession>A0A4Q9WBH9</accession>
<comment type="caution">
    <text evidence="10">The sequence shown here is derived from an EMBL/GenBank/DDBJ whole genome shotgun (WGS) entry which is preliminary data.</text>
</comment>
<dbReference type="InterPro" id="IPR000060">
    <property type="entry name" value="BCCT_transptr"/>
</dbReference>
<reference evidence="10 11" key="1">
    <citation type="journal article" date="2019" name="Sci. Transl. Med.">
        <title>Quorum sensing between bacterial species on the skin protects against epidermal injury in atopic dermatitis.</title>
        <authorList>
            <person name="Williams M.R."/>
        </authorList>
    </citation>
    <scope>NUCLEOTIDE SEQUENCE [LARGE SCALE GENOMIC DNA]</scope>
    <source>
        <strain evidence="10 11">E7</strain>
    </source>
</reference>
<evidence type="ECO:0000256" key="8">
    <source>
        <dbReference type="SAM" id="MobiDB-lite"/>
    </source>
</evidence>
<proteinExistence type="inferred from homology"/>
<evidence type="ECO:0000256" key="4">
    <source>
        <dbReference type="ARBA" id="ARBA00022475"/>
    </source>
</evidence>
<gene>
    <name evidence="10" type="ORF">EQ812_06705</name>
</gene>
<evidence type="ECO:0000313" key="10">
    <source>
        <dbReference type="EMBL" id="TBW72656.1"/>
    </source>
</evidence>